<evidence type="ECO:0000313" key="3">
    <source>
        <dbReference type="Proteomes" id="UP000031972"/>
    </source>
</evidence>
<proteinExistence type="inferred from homology"/>
<dbReference type="Gene3D" id="3.30.420.40">
    <property type="match status" value="2"/>
</dbReference>
<evidence type="ECO:0000313" key="2">
    <source>
        <dbReference type="EMBL" id="KIL43041.1"/>
    </source>
</evidence>
<dbReference type="InterPro" id="IPR043129">
    <property type="entry name" value="ATPase_NBD"/>
</dbReference>
<organism evidence="2 3">
    <name type="scientific">Jeotgalibacillus campisalis</name>
    <dbReference type="NCBI Taxonomy" id="220754"/>
    <lineage>
        <taxon>Bacteria</taxon>
        <taxon>Bacillati</taxon>
        <taxon>Bacillota</taxon>
        <taxon>Bacilli</taxon>
        <taxon>Bacillales</taxon>
        <taxon>Caryophanaceae</taxon>
        <taxon>Jeotgalibacillus</taxon>
    </lineage>
</organism>
<dbReference type="PANTHER" id="PTHR18964">
    <property type="entry name" value="ROK (REPRESSOR, ORF, KINASE) FAMILY"/>
    <property type="match status" value="1"/>
</dbReference>
<sequence>MLTAGVDLGGTRVRVGVLEGARMHYWEERDSEVLKGPDHTLSIIIHMLERAKETMPFERIGICAPGPLDYKLGVLLDPPNLPDWGLVPITDVLQKHFLLPVRLLNDANAAALSEAASGAGKGYESVWFTTVSTGVGSGYVNDGQLIQGARGCAGEIGNMIILPEGRHQSNLNPGALESYVSGTAISAISRERFGWQNGAKEAIERAMAGEKEAVELIDETMTYLSIAIANIVHTVNPAIFVFGGGVMTQHDYLLPILAEKTNARVYASLQRSFDFAYAVHGNEAGVLGAAVYVRELNLS</sequence>
<evidence type="ECO:0000256" key="1">
    <source>
        <dbReference type="ARBA" id="ARBA00006479"/>
    </source>
</evidence>
<name>A0A0C2VEV5_9BACL</name>
<keyword evidence="3" id="KW-1185">Reference proteome</keyword>
<evidence type="ECO:0008006" key="4">
    <source>
        <dbReference type="Google" id="ProtNLM"/>
    </source>
</evidence>
<dbReference type="PANTHER" id="PTHR18964:SF149">
    <property type="entry name" value="BIFUNCTIONAL UDP-N-ACETYLGLUCOSAMINE 2-EPIMERASE_N-ACETYLMANNOSAMINE KINASE"/>
    <property type="match status" value="1"/>
</dbReference>
<dbReference type="PATRIC" id="fig|220754.4.peg.3459"/>
<protein>
    <recommendedName>
        <fullName evidence="4">ROK family protein</fullName>
    </recommendedName>
</protein>
<dbReference type="SUPFAM" id="SSF53067">
    <property type="entry name" value="Actin-like ATPase domain"/>
    <property type="match status" value="1"/>
</dbReference>
<gene>
    <name evidence="2" type="ORF">KR50_34440</name>
</gene>
<dbReference type="RefSeq" id="WP_041061273.1">
    <property type="nucleotide sequence ID" value="NZ_JXRR01000022.1"/>
</dbReference>
<reference evidence="2 3" key="1">
    <citation type="submission" date="2015-01" db="EMBL/GenBank/DDBJ databases">
        <title>Jeotgalibacillus campisalis genome sequencing.</title>
        <authorList>
            <person name="Goh K.M."/>
            <person name="Chan K.-G."/>
            <person name="Yaakop A.S."/>
            <person name="Ee R."/>
            <person name="Gan H.M."/>
            <person name="Chan C.S."/>
        </authorList>
    </citation>
    <scope>NUCLEOTIDE SEQUENCE [LARGE SCALE GENOMIC DNA]</scope>
    <source>
        <strain evidence="2 3">SF-57</strain>
    </source>
</reference>
<dbReference type="InterPro" id="IPR000600">
    <property type="entry name" value="ROK"/>
</dbReference>
<dbReference type="AlphaFoldDB" id="A0A0C2VEV5"/>
<comment type="similarity">
    <text evidence="1">Belongs to the ROK (NagC/XylR) family.</text>
</comment>
<comment type="caution">
    <text evidence="2">The sequence shown here is derived from an EMBL/GenBank/DDBJ whole genome shotgun (WGS) entry which is preliminary data.</text>
</comment>
<accession>A0A0C2VEV5</accession>
<dbReference type="EMBL" id="JXRR01000022">
    <property type="protein sequence ID" value="KIL43041.1"/>
    <property type="molecule type" value="Genomic_DNA"/>
</dbReference>
<dbReference type="Pfam" id="PF00480">
    <property type="entry name" value="ROK"/>
    <property type="match status" value="1"/>
</dbReference>
<dbReference type="OrthoDB" id="9795247at2"/>
<dbReference type="Proteomes" id="UP000031972">
    <property type="component" value="Unassembled WGS sequence"/>
</dbReference>